<dbReference type="PANTHER" id="PTHR34703:SF1">
    <property type="entry name" value="ANTIPORTER SUBUNIT MNHG2-RELATED"/>
    <property type="match status" value="1"/>
</dbReference>
<name>A0A2S4JP27_9SPIO</name>
<dbReference type="InterPro" id="IPR005133">
    <property type="entry name" value="PhaG_MnhG_YufB"/>
</dbReference>
<feature type="transmembrane region" description="Helical" evidence="1">
    <location>
        <begin position="44"/>
        <end position="63"/>
    </location>
</feature>
<evidence type="ECO:0000313" key="2">
    <source>
        <dbReference type="EMBL" id="POR01287.1"/>
    </source>
</evidence>
<evidence type="ECO:0000256" key="1">
    <source>
        <dbReference type="SAM" id="Phobius"/>
    </source>
</evidence>
<protein>
    <submittedName>
        <fullName evidence="2">Cation:proton antiporter</fullName>
    </submittedName>
</protein>
<keyword evidence="3" id="KW-1185">Reference proteome</keyword>
<keyword evidence="1" id="KW-1133">Transmembrane helix</keyword>
<sequence>MLDQLLRGLSFLALAAGSFFVFAMTVGMWRFPDAFTRLHAGTKGLTIGAGLIVLGAALAAPSVLFGLRIAVIFLFLMITNPIATQAIARANYRIDRSRRHLVLDEYQELRDARELSDSPEPHND</sequence>
<comment type="caution">
    <text evidence="2">The sequence shown here is derived from an EMBL/GenBank/DDBJ whole genome shotgun (WGS) entry which is preliminary data.</text>
</comment>
<dbReference type="OrthoDB" id="9806575at2"/>
<proteinExistence type="predicted"/>
<dbReference type="NCBIfam" id="TIGR01300">
    <property type="entry name" value="CPA3_mnhG_phaG"/>
    <property type="match status" value="1"/>
</dbReference>
<dbReference type="RefSeq" id="WP_103680289.1">
    <property type="nucleotide sequence ID" value="NZ_LPWH01000067.1"/>
</dbReference>
<reference evidence="3" key="1">
    <citation type="submission" date="2015-12" db="EMBL/GenBank/DDBJ databases">
        <authorList>
            <person name="Lodha T.D."/>
            <person name="Chintalapati S."/>
            <person name="Chintalapati V.R."/>
            <person name="Sravanthi T."/>
        </authorList>
    </citation>
    <scope>NUCLEOTIDE SEQUENCE [LARGE SCALE GENOMIC DNA]</scope>
    <source>
        <strain evidence="3">JC133</strain>
    </source>
</reference>
<dbReference type="Proteomes" id="UP000237350">
    <property type="component" value="Unassembled WGS sequence"/>
</dbReference>
<dbReference type="PANTHER" id="PTHR34703">
    <property type="entry name" value="ANTIPORTER SUBUNIT MNHG2-RELATED"/>
    <property type="match status" value="1"/>
</dbReference>
<evidence type="ECO:0000313" key="3">
    <source>
        <dbReference type="Proteomes" id="UP000237350"/>
    </source>
</evidence>
<feature type="transmembrane region" description="Helical" evidence="1">
    <location>
        <begin position="69"/>
        <end position="88"/>
    </location>
</feature>
<dbReference type="GO" id="GO:0015385">
    <property type="term" value="F:sodium:proton antiporter activity"/>
    <property type="evidence" value="ECO:0007669"/>
    <property type="project" value="TreeGrafter"/>
</dbReference>
<accession>A0A2S4JP27</accession>
<dbReference type="EMBL" id="LPWH01000067">
    <property type="protein sequence ID" value="POR01287.1"/>
    <property type="molecule type" value="Genomic_DNA"/>
</dbReference>
<gene>
    <name evidence="2" type="ORF">AU468_08180</name>
</gene>
<dbReference type="AlphaFoldDB" id="A0A2S4JP27"/>
<organism evidence="2 3">
    <name type="scientific">Alkalispirochaeta sphaeroplastigenens</name>
    <dbReference type="NCBI Taxonomy" id="1187066"/>
    <lineage>
        <taxon>Bacteria</taxon>
        <taxon>Pseudomonadati</taxon>
        <taxon>Spirochaetota</taxon>
        <taxon>Spirochaetia</taxon>
        <taxon>Spirochaetales</taxon>
        <taxon>Spirochaetaceae</taxon>
        <taxon>Alkalispirochaeta</taxon>
    </lineage>
</organism>
<feature type="transmembrane region" description="Helical" evidence="1">
    <location>
        <begin position="12"/>
        <end position="32"/>
    </location>
</feature>
<keyword evidence="1" id="KW-0812">Transmembrane</keyword>
<dbReference type="Pfam" id="PF03334">
    <property type="entry name" value="PhaG_MnhG_YufB"/>
    <property type="match status" value="1"/>
</dbReference>
<keyword evidence="1" id="KW-0472">Membrane</keyword>